<organism evidence="6 7">
    <name type="scientific">Streptomyces acidicola</name>
    <dbReference type="NCBI Taxonomy" id="2596892"/>
    <lineage>
        <taxon>Bacteria</taxon>
        <taxon>Bacillati</taxon>
        <taxon>Actinomycetota</taxon>
        <taxon>Actinomycetes</taxon>
        <taxon>Kitasatosporales</taxon>
        <taxon>Streptomycetaceae</taxon>
        <taxon>Streptomyces</taxon>
    </lineage>
</organism>
<dbReference type="InterPro" id="IPR041664">
    <property type="entry name" value="AAA_16"/>
</dbReference>
<dbReference type="SUPFAM" id="SSF48452">
    <property type="entry name" value="TPR-like"/>
    <property type="match status" value="1"/>
</dbReference>
<evidence type="ECO:0000259" key="5">
    <source>
        <dbReference type="Pfam" id="PF13191"/>
    </source>
</evidence>
<dbReference type="PANTHER" id="PTHR44858">
    <property type="entry name" value="TETRATRICOPEPTIDE REPEAT PROTEIN 6"/>
    <property type="match status" value="1"/>
</dbReference>
<dbReference type="Pfam" id="PF13191">
    <property type="entry name" value="AAA_16"/>
    <property type="match status" value="1"/>
</dbReference>
<keyword evidence="1" id="KW-0677">Repeat</keyword>
<dbReference type="EMBL" id="VMNX01000085">
    <property type="protein sequence ID" value="MPY51149.1"/>
    <property type="molecule type" value="Genomic_DNA"/>
</dbReference>
<feature type="repeat" description="TPR" evidence="3">
    <location>
        <begin position="795"/>
        <end position="828"/>
    </location>
</feature>
<dbReference type="PROSITE" id="PS50005">
    <property type="entry name" value="TPR"/>
    <property type="match status" value="6"/>
</dbReference>
<dbReference type="SUPFAM" id="SSF52540">
    <property type="entry name" value="P-loop containing nucleoside triphosphate hydrolases"/>
    <property type="match status" value="1"/>
</dbReference>
<dbReference type="RefSeq" id="WP_152865255.1">
    <property type="nucleotide sequence ID" value="NZ_VMNX01000085.1"/>
</dbReference>
<evidence type="ECO:0000256" key="2">
    <source>
        <dbReference type="ARBA" id="ARBA00022803"/>
    </source>
</evidence>
<dbReference type="Gene3D" id="1.25.40.10">
    <property type="entry name" value="Tetratricopeptide repeat domain"/>
    <property type="match status" value="3"/>
</dbReference>
<proteinExistence type="predicted"/>
<gene>
    <name evidence="6" type="ORF">FPZ41_22330</name>
</gene>
<feature type="repeat" description="TPR" evidence="3">
    <location>
        <begin position="591"/>
        <end position="624"/>
    </location>
</feature>
<name>A0A5N8WV30_9ACTN</name>
<evidence type="ECO:0000256" key="1">
    <source>
        <dbReference type="ARBA" id="ARBA00022737"/>
    </source>
</evidence>
<protein>
    <submittedName>
        <fullName evidence="6">Tetratricopeptide repeat protein</fullName>
    </submittedName>
</protein>
<evidence type="ECO:0000256" key="3">
    <source>
        <dbReference type="PROSITE-ProRule" id="PRU00339"/>
    </source>
</evidence>
<dbReference type="PANTHER" id="PTHR44858:SF1">
    <property type="entry name" value="UDP-N-ACETYLGLUCOSAMINE--PEPTIDE N-ACETYLGLUCOSAMINYLTRANSFERASE SPINDLY-RELATED"/>
    <property type="match status" value="1"/>
</dbReference>
<dbReference type="SMART" id="SM00028">
    <property type="entry name" value="TPR"/>
    <property type="match status" value="8"/>
</dbReference>
<dbReference type="InterPro" id="IPR050498">
    <property type="entry name" value="Ycf3"/>
</dbReference>
<dbReference type="Pfam" id="PF13414">
    <property type="entry name" value="TPR_11"/>
    <property type="match status" value="1"/>
</dbReference>
<dbReference type="GO" id="GO:0046813">
    <property type="term" value="P:receptor-mediated virion attachment to host cell"/>
    <property type="evidence" value="ECO:0007669"/>
    <property type="project" value="TreeGrafter"/>
</dbReference>
<sequence>MARVRSSRRQLIQQRRRQAFVGRDAERAAFRDNLDLAPDAGAARFLFHVHGNAGVGKTFLVRELEQIARDRGALTAYADEAVGSVPEVLEAISAQCAAQGHRFKELDRLLAVHRERRYEAEVAALTAVPDPQAEPSVGSTVVARVAAAALGYVPVVGPVASAGVDSAQLARGVDQMRTGIGTRFRNQEDARLVREPEQVLTPVLLREVREAAANVPWIVLFLDTYEHTGPVLDRWLHDVLAADRYGDVPDNLVVVTSGQYPLDTVRWSDVADFVTDLPLGPFTEAEARGLLADRGVVAEPVVAEVLRLTGGLPVLVSTLAQARPVDVDDIGDPSVTAVDRFLKWEQDPVRRAAALACAFPRQLDADIVQVAVRCADDETETFFEWLRGLPFVSDRGDRVKYHDLVRAPMLRLQRYRSPRQWIARHRRLAQALGRWRAEIETELGGEEAAWADEWWRRLRLEESYHRLCAGLRTAPADVLRDFVVACDQGEDVARRWVGLLRDAGDDTGAQGLRDWADGLAGALERGREAAALELLLEQAGELPEAHRSTFDWMDEERERARTHGSAAPAAPAAPEERIEYDRVDLDDRTLALAHAGRGKALRGVGAYRRALAEYDRALTLAPDLARAHRGKALAHADLGDYRTAIDALDRALEREPGHARSLSTRGEYHRILGQYDEALADLDRAIRLDPAREFTWASRGATWLRLGDLDRALADLDRALELEPDYAWALVRRARVLRGLGEPTRQMEDLDRAVVLQPDWAWGLCERGDALRSAGHHQAALTDYDRALELDPAYASAYASRAVSRTALGRHAEALADLDRAVELKPHYAWALSRRALVHLELGDPAHALADADRSLSLRPDDPFVQETHTRVHNHSVTGDGRHTGPSPAP</sequence>
<reference evidence="6 7" key="1">
    <citation type="submission" date="2019-09" db="EMBL/GenBank/DDBJ databases">
        <authorList>
            <person name="Duangmal K."/>
            <person name="Teo W.F.A."/>
            <person name="Lipun K."/>
        </authorList>
    </citation>
    <scope>NUCLEOTIDE SEQUENCE [LARGE SCALE GENOMIC DNA]</scope>
    <source>
        <strain evidence="6 7">K1PN6</strain>
    </source>
</reference>
<dbReference type="AlphaFoldDB" id="A0A5N8WV30"/>
<keyword evidence="7" id="KW-1185">Reference proteome</keyword>
<feature type="domain" description="Orc1-like AAA ATPase" evidence="5">
    <location>
        <begin position="20"/>
        <end position="130"/>
    </location>
</feature>
<evidence type="ECO:0000313" key="7">
    <source>
        <dbReference type="Proteomes" id="UP000373149"/>
    </source>
</evidence>
<feature type="repeat" description="TPR" evidence="3">
    <location>
        <begin position="761"/>
        <end position="794"/>
    </location>
</feature>
<dbReference type="Pfam" id="PF13432">
    <property type="entry name" value="TPR_16"/>
    <property type="match status" value="3"/>
</dbReference>
<feature type="repeat" description="TPR" evidence="3">
    <location>
        <begin position="659"/>
        <end position="692"/>
    </location>
</feature>
<dbReference type="InterPro" id="IPR027417">
    <property type="entry name" value="P-loop_NTPase"/>
</dbReference>
<dbReference type="Proteomes" id="UP000373149">
    <property type="component" value="Unassembled WGS sequence"/>
</dbReference>
<dbReference type="InterPro" id="IPR019734">
    <property type="entry name" value="TPR_rpt"/>
</dbReference>
<evidence type="ECO:0000256" key="4">
    <source>
        <dbReference type="SAM" id="MobiDB-lite"/>
    </source>
</evidence>
<dbReference type="GO" id="GO:0009279">
    <property type="term" value="C:cell outer membrane"/>
    <property type="evidence" value="ECO:0007669"/>
    <property type="project" value="TreeGrafter"/>
</dbReference>
<feature type="repeat" description="TPR" evidence="3">
    <location>
        <begin position="625"/>
        <end position="658"/>
    </location>
</feature>
<evidence type="ECO:0000313" key="6">
    <source>
        <dbReference type="EMBL" id="MPY51149.1"/>
    </source>
</evidence>
<feature type="repeat" description="TPR" evidence="3">
    <location>
        <begin position="693"/>
        <end position="726"/>
    </location>
</feature>
<keyword evidence="2 3" id="KW-0802">TPR repeat</keyword>
<dbReference type="InterPro" id="IPR011990">
    <property type="entry name" value="TPR-like_helical_dom_sf"/>
</dbReference>
<feature type="region of interest" description="Disordered" evidence="4">
    <location>
        <begin position="869"/>
        <end position="890"/>
    </location>
</feature>
<comment type="caution">
    <text evidence="6">The sequence shown here is derived from an EMBL/GenBank/DDBJ whole genome shotgun (WGS) entry which is preliminary data.</text>
</comment>
<accession>A0A5N8WV30</accession>